<dbReference type="SUPFAM" id="SSF47769">
    <property type="entry name" value="SAM/Pointed domain"/>
    <property type="match status" value="1"/>
</dbReference>
<gene>
    <name evidence="1" type="ORF">BSAL_47055c</name>
</gene>
<reference evidence="2" key="1">
    <citation type="submission" date="2015-09" db="EMBL/GenBank/DDBJ databases">
        <authorList>
            <consortium name="Pathogen Informatics"/>
        </authorList>
    </citation>
    <scope>NUCLEOTIDE SEQUENCE [LARGE SCALE GENOMIC DNA]</scope>
    <source>
        <strain evidence="2">Lake Konstanz</strain>
    </source>
</reference>
<dbReference type="AlphaFoldDB" id="A0A0S4JUF3"/>
<evidence type="ECO:0008006" key="3">
    <source>
        <dbReference type="Google" id="ProtNLM"/>
    </source>
</evidence>
<dbReference type="InterPro" id="IPR013761">
    <property type="entry name" value="SAM/pointed_sf"/>
</dbReference>
<protein>
    <recommendedName>
        <fullName evidence="3">SAM domain-containing protein</fullName>
    </recommendedName>
</protein>
<name>A0A0S4JUF3_BODSA</name>
<evidence type="ECO:0000313" key="1">
    <source>
        <dbReference type="EMBL" id="CUG94212.1"/>
    </source>
</evidence>
<dbReference type="Proteomes" id="UP000051952">
    <property type="component" value="Unassembled WGS sequence"/>
</dbReference>
<accession>A0A0S4JUF3</accession>
<dbReference type="EMBL" id="CYKH01002227">
    <property type="protein sequence ID" value="CUG94212.1"/>
    <property type="molecule type" value="Genomic_DNA"/>
</dbReference>
<proteinExistence type="predicted"/>
<organism evidence="1 2">
    <name type="scientific">Bodo saltans</name>
    <name type="common">Flagellated protozoan</name>
    <dbReference type="NCBI Taxonomy" id="75058"/>
    <lineage>
        <taxon>Eukaryota</taxon>
        <taxon>Discoba</taxon>
        <taxon>Euglenozoa</taxon>
        <taxon>Kinetoplastea</taxon>
        <taxon>Metakinetoplastina</taxon>
        <taxon>Eubodonida</taxon>
        <taxon>Bodonidae</taxon>
        <taxon>Bodo</taxon>
    </lineage>
</organism>
<evidence type="ECO:0000313" key="2">
    <source>
        <dbReference type="Proteomes" id="UP000051952"/>
    </source>
</evidence>
<dbReference type="VEuPathDB" id="TriTrypDB:BSAL_47055c"/>
<sequence length="233" mass="26190">MSSQRPGGATEPFGDKDSVAWLHSIGMDQYAGVFSKYGFESTFTVGLLESPDVLIKCGIFPDDATFLFERTQSCRLLLQRWSPMIVRIPTTTTVARFLQCTPVPVLSVRALQLAEHGFDTLAALKNFVLEDGEVVGLSIGHAQALHHIALLMNDPSQMPKSIAISLELWLANISPPMHHYMELLRLVRPDVETVEDLLTVTRSEVMSMLISIGHRRTLWSYILRARTYWFDSL</sequence>
<keyword evidence="2" id="KW-1185">Reference proteome</keyword>